<evidence type="ECO:0000256" key="1">
    <source>
        <dbReference type="SAM" id="MobiDB-lite"/>
    </source>
</evidence>
<organism evidence="2 3">
    <name type="scientific">Paramarasmius palmivorus</name>
    <dbReference type="NCBI Taxonomy" id="297713"/>
    <lineage>
        <taxon>Eukaryota</taxon>
        <taxon>Fungi</taxon>
        <taxon>Dikarya</taxon>
        <taxon>Basidiomycota</taxon>
        <taxon>Agaricomycotina</taxon>
        <taxon>Agaricomycetes</taxon>
        <taxon>Agaricomycetidae</taxon>
        <taxon>Agaricales</taxon>
        <taxon>Marasmiineae</taxon>
        <taxon>Marasmiaceae</taxon>
        <taxon>Paramarasmius</taxon>
    </lineage>
</organism>
<feature type="compositionally biased region" description="Polar residues" evidence="1">
    <location>
        <begin position="17"/>
        <end position="34"/>
    </location>
</feature>
<dbReference type="Proteomes" id="UP001383192">
    <property type="component" value="Unassembled WGS sequence"/>
</dbReference>
<keyword evidence="3" id="KW-1185">Reference proteome</keyword>
<dbReference type="AlphaFoldDB" id="A0AAW0D937"/>
<accession>A0AAW0D937</accession>
<gene>
    <name evidence="2" type="ORF">VNI00_006825</name>
</gene>
<reference evidence="2 3" key="1">
    <citation type="submission" date="2024-01" db="EMBL/GenBank/DDBJ databases">
        <title>A draft genome for a cacao thread blight-causing isolate of Paramarasmius palmivorus.</title>
        <authorList>
            <person name="Baruah I.K."/>
            <person name="Bukari Y."/>
            <person name="Amoako-Attah I."/>
            <person name="Meinhardt L.W."/>
            <person name="Bailey B.A."/>
            <person name="Cohen S.P."/>
        </authorList>
    </citation>
    <scope>NUCLEOTIDE SEQUENCE [LARGE SCALE GENOMIC DNA]</scope>
    <source>
        <strain evidence="2 3">GH-12</strain>
    </source>
</reference>
<evidence type="ECO:0000313" key="3">
    <source>
        <dbReference type="Proteomes" id="UP001383192"/>
    </source>
</evidence>
<name>A0AAW0D937_9AGAR</name>
<dbReference type="EMBL" id="JAYKXP010000021">
    <property type="protein sequence ID" value="KAK7047159.1"/>
    <property type="molecule type" value="Genomic_DNA"/>
</dbReference>
<protein>
    <submittedName>
        <fullName evidence="2">Uncharacterized protein</fullName>
    </submittedName>
</protein>
<sequence>MLSVSASQSHDGIMDISPQTGAQQPLSVNNKTSSWSGASKMLGMPVADSQQGTFSTQCVICHPDGSCSSC</sequence>
<evidence type="ECO:0000313" key="2">
    <source>
        <dbReference type="EMBL" id="KAK7047159.1"/>
    </source>
</evidence>
<comment type="caution">
    <text evidence="2">The sequence shown here is derived from an EMBL/GenBank/DDBJ whole genome shotgun (WGS) entry which is preliminary data.</text>
</comment>
<feature type="compositionally biased region" description="Polar residues" evidence="1">
    <location>
        <begin position="1"/>
        <end position="10"/>
    </location>
</feature>
<feature type="region of interest" description="Disordered" evidence="1">
    <location>
        <begin position="1"/>
        <end position="34"/>
    </location>
</feature>
<proteinExistence type="predicted"/>